<evidence type="ECO:0000256" key="7">
    <source>
        <dbReference type="ARBA" id="ARBA00023136"/>
    </source>
</evidence>
<gene>
    <name evidence="9" type="ORF">EBV32_01710</name>
    <name evidence="10" type="ORF">EBX74_02085</name>
</gene>
<sequence>MFLVILNIILPVIFIVFVGYLWNRYNKDFNPAAITKLVANIGLPCLIYDSLTRSNLNINIYFKIFFCAFLVLVIGFLFGYLLIKIFRLSSVKLTTPLMHPNTGNMGIPLSLLAFGNEGLALAAGFASIVMVSHFTVNTAISSGNYSIKKIILSPVLLSLVFSLLILFYKIEMPNFFNSITKILSGFVIPLVLLSLGISLSKINIKKLRTGLVLGLFKLVSGPLIGLIVVYLLRLDGNVAKVVILQASMPAAILTYLIAAQNNSYEQEIGTAVFVSTIGSVVSIPIILFFLL</sequence>
<evidence type="ECO:0000256" key="5">
    <source>
        <dbReference type="ARBA" id="ARBA00022692"/>
    </source>
</evidence>
<feature type="transmembrane region" description="Helical" evidence="8">
    <location>
        <begin position="238"/>
        <end position="258"/>
    </location>
</feature>
<dbReference type="InterPro" id="IPR004776">
    <property type="entry name" value="Mem_transp_PIN-like"/>
</dbReference>
<keyword evidence="5 8" id="KW-0812">Transmembrane</keyword>
<keyword evidence="4" id="KW-1003">Cell membrane</keyword>
<evidence type="ECO:0000256" key="8">
    <source>
        <dbReference type="SAM" id="Phobius"/>
    </source>
</evidence>
<feature type="transmembrane region" description="Helical" evidence="8">
    <location>
        <begin position="60"/>
        <end position="83"/>
    </location>
</feature>
<feature type="transmembrane region" description="Helical" evidence="8">
    <location>
        <begin position="211"/>
        <end position="232"/>
    </location>
</feature>
<accession>A0A966HQ24</accession>
<protein>
    <submittedName>
        <fullName evidence="10">AEC family transporter</fullName>
    </submittedName>
</protein>
<dbReference type="EMBL" id="RGOB01000042">
    <property type="protein sequence ID" value="NCU53080.1"/>
    <property type="molecule type" value="Genomic_DNA"/>
</dbReference>
<evidence type="ECO:0000256" key="4">
    <source>
        <dbReference type="ARBA" id="ARBA00022475"/>
    </source>
</evidence>
<evidence type="ECO:0000313" key="11">
    <source>
        <dbReference type="Proteomes" id="UP000747791"/>
    </source>
</evidence>
<comment type="caution">
    <text evidence="10">The sequence shown here is derived from an EMBL/GenBank/DDBJ whole genome shotgun (WGS) entry which is preliminary data.</text>
</comment>
<reference evidence="10" key="1">
    <citation type="submission" date="2018-10" db="EMBL/GenBank/DDBJ databases">
        <title>Iterative Subtractive Binning of Freshwater Chronoseries Metagenomes Recovers Nearly Complete Genomes from over Four Hundred Novel Species.</title>
        <authorList>
            <person name="Rodriguez-R L.M."/>
            <person name="Tsementzi D."/>
            <person name="Luo C."/>
            <person name="Konstantinidis K.T."/>
        </authorList>
    </citation>
    <scope>NUCLEOTIDE SEQUENCE</scope>
    <source>
        <strain evidence="9">WB7_6_001</strain>
        <strain evidence="10">WB8_2A_004</strain>
    </source>
</reference>
<name>A0A966HQ24_9PROT</name>
<dbReference type="AlphaFoldDB" id="A0A966HQ24"/>
<dbReference type="Proteomes" id="UP000713222">
    <property type="component" value="Unassembled WGS sequence"/>
</dbReference>
<organism evidence="10 11">
    <name type="scientific">Candidatus Fonsibacter lacus</name>
    <dbReference type="NCBI Taxonomy" id="2576439"/>
    <lineage>
        <taxon>Bacteria</taxon>
        <taxon>Pseudomonadati</taxon>
        <taxon>Pseudomonadota</taxon>
        <taxon>Alphaproteobacteria</taxon>
        <taxon>Candidatus Pelagibacterales</taxon>
        <taxon>Candidatus Pelagibacterales incertae sedis</taxon>
        <taxon>Candidatus Fonsibacter</taxon>
    </lineage>
</organism>
<evidence type="ECO:0000313" key="10">
    <source>
        <dbReference type="EMBL" id="NCU53080.1"/>
    </source>
</evidence>
<keyword evidence="6 8" id="KW-1133">Transmembrane helix</keyword>
<dbReference type="GO" id="GO:0055085">
    <property type="term" value="P:transmembrane transport"/>
    <property type="evidence" value="ECO:0007669"/>
    <property type="project" value="InterPro"/>
</dbReference>
<keyword evidence="3" id="KW-0813">Transport</keyword>
<evidence type="ECO:0000256" key="3">
    <source>
        <dbReference type="ARBA" id="ARBA00022448"/>
    </source>
</evidence>
<comment type="subcellular location">
    <subcellularLocation>
        <location evidence="1">Cell membrane</location>
        <topology evidence="1">Multi-pass membrane protein</topology>
    </subcellularLocation>
</comment>
<feature type="transmembrane region" description="Helical" evidence="8">
    <location>
        <begin position="270"/>
        <end position="290"/>
    </location>
</feature>
<dbReference type="GO" id="GO:0005886">
    <property type="term" value="C:plasma membrane"/>
    <property type="evidence" value="ECO:0007669"/>
    <property type="project" value="UniProtKB-SubCell"/>
</dbReference>
<evidence type="ECO:0000256" key="1">
    <source>
        <dbReference type="ARBA" id="ARBA00004651"/>
    </source>
</evidence>
<dbReference type="Pfam" id="PF03547">
    <property type="entry name" value="Mem_trans"/>
    <property type="match status" value="2"/>
</dbReference>
<dbReference type="InterPro" id="IPR038770">
    <property type="entry name" value="Na+/solute_symporter_sf"/>
</dbReference>
<feature type="transmembrane region" description="Helical" evidence="8">
    <location>
        <begin position="150"/>
        <end position="170"/>
    </location>
</feature>
<dbReference type="PANTHER" id="PTHR36838:SF1">
    <property type="entry name" value="SLR1864 PROTEIN"/>
    <property type="match status" value="1"/>
</dbReference>
<feature type="transmembrane region" description="Helical" evidence="8">
    <location>
        <begin position="5"/>
        <end position="23"/>
    </location>
</feature>
<dbReference type="PANTHER" id="PTHR36838">
    <property type="entry name" value="AUXIN EFFLUX CARRIER FAMILY PROTEIN"/>
    <property type="match status" value="1"/>
</dbReference>
<dbReference type="Proteomes" id="UP000747791">
    <property type="component" value="Unassembled WGS sequence"/>
</dbReference>
<evidence type="ECO:0000313" key="9">
    <source>
        <dbReference type="EMBL" id="NBN87792.1"/>
    </source>
</evidence>
<feature type="transmembrane region" description="Helical" evidence="8">
    <location>
        <begin position="182"/>
        <end position="199"/>
    </location>
</feature>
<evidence type="ECO:0000256" key="6">
    <source>
        <dbReference type="ARBA" id="ARBA00022989"/>
    </source>
</evidence>
<keyword evidence="7 8" id="KW-0472">Membrane</keyword>
<evidence type="ECO:0000256" key="2">
    <source>
        <dbReference type="ARBA" id="ARBA00010145"/>
    </source>
</evidence>
<dbReference type="Gene3D" id="1.20.1530.20">
    <property type="match status" value="2"/>
</dbReference>
<feature type="transmembrane region" description="Helical" evidence="8">
    <location>
        <begin position="118"/>
        <end position="138"/>
    </location>
</feature>
<comment type="similarity">
    <text evidence="2">Belongs to the auxin efflux carrier (TC 2.A.69) family.</text>
</comment>
<dbReference type="EMBL" id="RGET01000013">
    <property type="protein sequence ID" value="NBN87792.1"/>
    <property type="molecule type" value="Genomic_DNA"/>
</dbReference>
<proteinExistence type="inferred from homology"/>